<keyword evidence="2" id="KW-0805">Transcription regulation</keyword>
<evidence type="ECO:0000256" key="2">
    <source>
        <dbReference type="ARBA" id="ARBA00023015"/>
    </source>
</evidence>
<dbReference type="SMART" id="SM00448">
    <property type="entry name" value="REC"/>
    <property type="match status" value="1"/>
</dbReference>
<dbReference type="InterPro" id="IPR011006">
    <property type="entry name" value="CheY-like_superfamily"/>
</dbReference>
<dbReference type="PANTHER" id="PTHR43214">
    <property type="entry name" value="TWO-COMPONENT RESPONSE REGULATOR"/>
    <property type="match status" value="1"/>
</dbReference>
<dbReference type="Gene3D" id="3.40.50.2300">
    <property type="match status" value="1"/>
</dbReference>
<evidence type="ECO:0000256" key="1">
    <source>
        <dbReference type="ARBA" id="ARBA00022553"/>
    </source>
</evidence>
<evidence type="ECO:0000259" key="7">
    <source>
        <dbReference type="PROSITE" id="PS50110"/>
    </source>
</evidence>
<dbReference type="PROSITE" id="PS00622">
    <property type="entry name" value="HTH_LUXR_1"/>
    <property type="match status" value="1"/>
</dbReference>
<evidence type="ECO:0000313" key="8">
    <source>
        <dbReference type="EMBL" id="NYI66147.1"/>
    </source>
</evidence>
<dbReference type="SMART" id="SM00421">
    <property type="entry name" value="HTH_LUXR"/>
    <property type="match status" value="1"/>
</dbReference>
<dbReference type="GO" id="GO:0000160">
    <property type="term" value="P:phosphorelay signal transduction system"/>
    <property type="evidence" value="ECO:0007669"/>
    <property type="project" value="InterPro"/>
</dbReference>
<dbReference type="EMBL" id="JACBZP010000001">
    <property type="protein sequence ID" value="NYI66147.1"/>
    <property type="molecule type" value="Genomic_DNA"/>
</dbReference>
<evidence type="ECO:0000259" key="6">
    <source>
        <dbReference type="PROSITE" id="PS50043"/>
    </source>
</evidence>
<dbReference type="Pfam" id="PF00196">
    <property type="entry name" value="GerE"/>
    <property type="match status" value="1"/>
</dbReference>
<protein>
    <submittedName>
        <fullName evidence="8">DNA-binding NarL/FixJ family response regulator</fullName>
    </submittedName>
</protein>
<dbReference type="InterPro" id="IPR000792">
    <property type="entry name" value="Tscrpt_reg_LuxR_C"/>
</dbReference>
<dbReference type="InterPro" id="IPR001789">
    <property type="entry name" value="Sig_transdc_resp-reg_receiver"/>
</dbReference>
<feature type="domain" description="Response regulatory" evidence="7">
    <location>
        <begin position="3"/>
        <end position="119"/>
    </location>
</feature>
<feature type="domain" description="HTH luxR-type" evidence="6">
    <location>
        <begin position="147"/>
        <end position="212"/>
    </location>
</feature>
<evidence type="ECO:0000256" key="3">
    <source>
        <dbReference type="ARBA" id="ARBA00023125"/>
    </source>
</evidence>
<name>A0A7Z0D1F0_9MICO</name>
<dbReference type="Pfam" id="PF00072">
    <property type="entry name" value="Response_reg"/>
    <property type="match status" value="1"/>
</dbReference>
<evidence type="ECO:0000256" key="4">
    <source>
        <dbReference type="ARBA" id="ARBA00023163"/>
    </source>
</evidence>
<dbReference type="InterPro" id="IPR016032">
    <property type="entry name" value="Sig_transdc_resp-reg_C-effctor"/>
</dbReference>
<dbReference type="RefSeq" id="WP_179425297.1">
    <property type="nucleotide sequence ID" value="NZ_JACBZP010000001.1"/>
</dbReference>
<dbReference type="SUPFAM" id="SSF52172">
    <property type="entry name" value="CheY-like"/>
    <property type="match status" value="1"/>
</dbReference>
<dbReference type="SUPFAM" id="SSF46894">
    <property type="entry name" value="C-terminal effector domain of the bipartite response regulators"/>
    <property type="match status" value="1"/>
</dbReference>
<dbReference type="CDD" id="cd17535">
    <property type="entry name" value="REC_NarL-like"/>
    <property type="match status" value="1"/>
</dbReference>
<comment type="caution">
    <text evidence="8">The sequence shown here is derived from an EMBL/GenBank/DDBJ whole genome shotgun (WGS) entry which is preliminary data.</text>
</comment>
<dbReference type="PANTHER" id="PTHR43214:SF24">
    <property type="entry name" value="TRANSCRIPTIONAL REGULATORY PROTEIN NARL-RELATED"/>
    <property type="match status" value="1"/>
</dbReference>
<reference evidence="8 9" key="1">
    <citation type="submission" date="2020-07" db="EMBL/GenBank/DDBJ databases">
        <title>Sequencing the genomes of 1000 actinobacteria strains.</title>
        <authorList>
            <person name="Klenk H.-P."/>
        </authorList>
    </citation>
    <scope>NUCLEOTIDE SEQUENCE [LARGE SCALE GENOMIC DNA]</scope>
    <source>
        <strain evidence="8 9">DSM 26341</strain>
    </source>
</reference>
<evidence type="ECO:0000313" key="9">
    <source>
        <dbReference type="Proteomes" id="UP000539111"/>
    </source>
</evidence>
<organism evidence="8 9">
    <name type="scientific">Spelaeicoccus albus</name>
    <dbReference type="NCBI Taxonomy" id="1280376"/>
    <lineage>
        <taxon>Bacteria</taxon>
        <taxon>Bacillati</taxon>
        <taxon>Actinomycetota</taxon>
        <taxon>Actinomycetes</taxon>
        <taxon>Micrococcales</taxon>
        <taxon>Brevibacteriaceae</taxon>
        <taxon>Spelaeicoccus</taxon>
    </lineage>
</organism>
<keyword evidence="4" id="KW-0804">Transcription</keyword>
<dbReference type="PROSITE" id="PS50110">
    <property type="entry name" value="RESPONSE_REGULATORY"/>
    <property type="match status" value="1"/>
</dbReference>
<evidence type="ECO:0000256" key="5">
    <source>
        <dbReference type="PROSITE-ProRule" id="PRU00169"/>
    </source>
</evidence>
<dbReference type="Proteomes" id="UP000539111">
    <property type="component" value="Unassembled WGS sequence"/>
</dbReference>
<sequence length="213" mass="22605">MIRVVVADDQDIVRDGLVTVLGLVDDIEVVADAADGQAAVELVRQLVPDAVLMDLRMPRLDGTGATKAILADHPGVAILVLTTFADDESIAGALAAGARGYLTKDAGREDIAAALRAVVRGQTTLDSHVSGRVLAGLRVPADATTVERRDLTTLTRREREVLDLIGEGLNNGEIADRLFVSTATVKTHINNLFAKLDIRDRAEAVRIAAGRGR</sequence>
<keyword evidence="9" id="KW-1185">Reference proteome</keyword>
<dbReference type="CDD" id="cd06170">
    <property type="entry name" value="LuxR_C_like"/>
    <property type="match status" value="1"/>
</dbReference>
<accession>A0A7Z0D1F0</accession>
<gene>
    <name evidence="8" type="ORF">BJY26_000453</name>
</gene>
<dbReference type="PRINTS" id="PR00038">
    <property type="entry name" value="HTHLUXR"/>
</dbReference>
<dbReference type="PROSITE" id="PS50043">
    <property type="entry name" value="HTH_LUXR_2"/>
    <property type="match status" value="1"/>
</dbReference>
<dbReference type="AlphaFoldDB" id="A0A7Z0D1F0"/>
<dbReference type="InterPro" id="IPR058245">
    <property type="entry name" value="NreC/VraR/RcsB-like_REC"/>
</dbReference>
<proteinExistence type="predicted"/>
<dbReference type="GO" id="GO:0006355">
    <property type="term" value="P:regulation of DNA-templated transcription"/>
    <property type="evidence" value="ECO:0007669"/>
    <property type="project" value="InterPro"/>
</dbReference>
<feature type="modified residue" description="4-aspartylphosphate" evidence="5">
    <location>
        <position position="54"/>
    </location>
</feature>
<dbReference type="GO" id="GO:0003677">
    <property type="term" value="F:DNA binding"/>
    <property type="evidence" value="ECO:0007669"/>
    <property type="project" value="UniProtKB-KW"/>
</dbReference>
<dbReference type="InterPro" id="IPR039420">
    <property type="entry name" value="WalR-like"/>
</dbReference>
<keyword evidence="3 8" id="KW-0238">DNA-binding</keyword>
<keyword evidence="1 5" id="KW-0597">Phosphoprotein</keyword>